<evidence type="ECO:0000259" key="4">
    <source>
        <dbReference type="SMART" id="SM00078"/>
    </source>
</evidence>
<dbReference type="SMART" id="SM00078">
    <property type="entry name" value="IlGF"/>
    <property type="match status" value="1"/>
</dbReference>
<dbReference type="GO" id="GO:0008283">
    <property type="term" value="P:cell population proliferation"/>
    <property type="evidence" value="ECO:0007669"/>
    <property type="project" value="TreeGrafter"/>
</dbReference>
<dbReference type="PROSITE" id="PS00262">
    <property type="entry name" value="INSULIN"/>
    <property type="match status" value="1"/>
</dbReference>
<gene>
    <name evidence="5" type="ORF">J4Q44_G00212270</name>
</gene>
<dbReference type="GO" id="GO:0005179">
    <property type="term" value="F:hormone activity"/>
    <property type="evidence" value="ECO:0007669"/>
    <property type="project" value="InterPro"/>
</dbReference>
<protein>
    <recommendedName>
        <fullName evidence="4">Insulin-like domain-containing protein</fullName>
    </recommendedName>
</protein>
<keyword evidence="6" id="KW-1185">Reference proteome</keyword>
<comment type="caution">
    <text evidence="5">The sequence shown here is derived from an EMBL/GenBank/DDBJ whole genome shotgun (WGS) entry which is preliminary data.</text>
</comment>
<dbReference type="PRINTS" id="PR00276">
    <property type="entry name" value="INSULINFAMLY"/>
</dbReference>
<evidence type="ECO:0000256" key="3">
    <source>
        <dbReference type="RuleBase" id="RU000406"/>
    </source>
</evidence>
<dbReference type="GO" id="GO:0043066">
    <property type="term" value="P:negative regulation of apoptotic process"/>
    <property type="evidence" value="ECO:0007669"/>
    <property type="project" value="TreeGrafter"/>
</dbReference>
<evidence type="ECO:0000313" key="6">
    <source>
        <dbReference type="Proteomes" id="UP001356427"/>
    </source>
</evidence>
<accession>A0AAN8QQJ7</accession>
<keyword evidence="3" id="KW-0964">Secreted</keyword>
<comment type="similarity">
    <text evidence="1 3">Belongs to the insulin family.</text>
</comment>
<dbReference type="Gene3D" id="1.10.100.10">
    <property type="entry name" value="Insulin-like"/>
    <property type="match status" value="1"/>
</dbReference>
<comment type="subcellular location">
    <subcellularLocation>
        <location evidence="3">Secreted</location>
    </subcellularLocation>
</comment>
<dbReference type="InterPro" id="IPR016179">
    <property type="entry name" value="Insulin-like"/>
</dbReference>
<dbReference type="Proteomes" id="UP001356427">
    <property type="component" value="Unassembled WGS sequence"/>
</dbReference>
<sequence>MHSSEPSLHWSSARGCTLKVLCWRSVGVLYSILCLAALPDHAESRARCGSELVAHLEFVCGDRGFYRAPNGLRSTRGNGTRLRGSGTRVRGKGIVEQCCLKACDLKHLESYCAKPKRSRRHAPLTPQQVMEVQFQAVFRRRIMNHWKLESSHDEERQILSVHHQKKVHYGHERPLRVSAEGNAARTTDKDSLRLKESLQSSNNNTAIVIFDLFEASISRN</sequence>
<dbReference type="InterPro" id="IPR022352">
    <property type="entry name" value="Ins/IGF/rlx"/>
</dbReference>
<keyword evidence="2" id="KW-1015">Disulfide bond</keyword>
<evidence type="ECO:0000256" key="1">
    <source>
        <dbReference type="ARBA" id="ARBA00009034"/>
    </source>
</evidence>
<dbReference type="EMBL" id="JAGTTL010000019">
    <property type="protein sequence ID" value="KAK6307956.1"/>
    <property type="molecule type" value="Genomic_DNA"/>
</dbReference>
<dbReference type="InterPro" id="IPR036438">
    <property type="entry name" value="Insulin-like_sf"/>
</dbReference>
<dbReference type="SUPFAM" id="SSF56994">
    <property type="entry name" value="Insulin-like"/>
    <property type="match status" value="1"/>
</dbReference>
<dbReference type="InterPro" id="IPR022353">
    <property type="entry name" value="Insulin_CS"/>
</dbReference>
<organism evidence="5 6">
    <name type="scientific">Coregonus suidteri</name>
    <dbReference type="NCBI Taxonomy" id="861788"/>
    <lineage>
        <taxon>Eukaryota</taxon>
        <taxon>Metazoa</taxon>
        <taxon>Chordata</taxon>
        <taxon>Craniata</taxon>
        <taxon>Vertebrata</taxon>
        <taxon>Euteleostomi</taxon>
        <taxon>Actinopterygii</taxon>
        <taxon>Neopterygii</taxon>
        <taxon>Teleostei</taxon>
        <taxon>Protacanthopterygii</taxon>
        <taxon>Salmoniformes</taxon>
        <taxon>Salmonidae</taxon>
        <taxon>Coregoninae</taxon>
        <taxon>Coregonus</taxon>
    </lineage>
</organism>
<dbReference type="Pfam" id="PF00049">
    <property type="entry name" value="Insulin"/>
    <property type="match status" value="1"/>
</dbReference>
<feature type="domain" description="Insulin-like" evidence="4">
    <location>
        <begin position="45"/>
        <end position="112"/>
    </location>
</feature>
<evidence type="ECO:0000256" key="2">
    <source>
        <dbReference type="ARBA" id="ARBA00023157"/>
    </source>
</evidence>
<dbReference type="GO" id="GO:0051897">
    <property type="term" value="P:positive regulation of phosphatidylinositol 3-kinase/protein kinase B signal transduction"/>
    <property type="evidence" value="ECO:0007669"/>
    <property type="project" value="TreeGrafter"/>
</dbReference>
<reference evidence="5 6" key="1">
    <citation type="submission" date="2021-04" db="EMBL/GenBank/DDBJ databases">
        <authorList>
            <person name="De Guttry C."/>
            <person name="Zahm M."/>
            <person name="Klopp C."/>
            <person name="Cabau C."/>
            <person name="Louis A."/>
            <person name="Berthelot C."/>
            <person name="Parey E."/>
            <person name="Roest Crollius H."/>
            <person name="Montfort J."/>
            <person name="Robinson-Rechavi M."/>
            <person name="Bucao C."/>
            <person name="Bouchez O."/>
            <person name="Gislard M."/>
            <person name="Lluch J."/>
            <person name="Milhes M."/>
            <person name="Lampietro C."/>
            <person name="Lopez Roques C."/>
            <person name="Donnadieu C."/>
            <person name="Braasch I."/>
            <person name="Desvignes T."/>
            <person name="Postlethwait J."/>
            <person name="Bobe J."/>
            <person name="Wedekind C."/>
            <person name="Guiguen Y."/>
        </authorList>
    </citation>
    <scope>NUCLEOTIDE SEQUENCE [LARGE SCALE GENOMIC DNA]</scope>
    <source>
        <strain evidence="5">Cs_M1</strain>
        <tissue evidence="5">Blood</tissue>
    </source>
</reference>
<dbReference type="GO" id="GO:0008284">
    <property type="term" value="P:positive regulation of cell population proliferation"/>
    <property type="evidence" value="ECO:0007669"/>
    <property type="project" value="TreeGrafter"/>
</dbReference>
<name>A0AAN8QQJ7_9TELE</name>
<evidence type="ECO:0000313" key="5">
    <source>
        <dbReference type="EMBL" id="KAK6307956.1"/>
    </source>
</evidence>
<dbReference type="GO" id="GO:0005615">
    <property type="term" value="C:extracellular space"/>
    <property type="evidence" value="ECO:0007669"/>
    <property type="project" value="TreeGrafter"/>
</dbReference>
<dbReference type="PANTHER" id="PTHR46845">
    <property type="entry name" value="INSULIN-LIKE GROWTH FACTOR I"/>
    <property type="match status" value="1"/>
</dbReference>
<dbReference type="PANTHER" id="PTHR46845:SF2">
    <property type="entry name" value="INSULIN-LIKE GROWTH FACTOR 3"/>
    <property type="match status" value="1"/>
</dbReference>
<dbReference type="AlphaFoldDB" id="A0AAN8QQJ7"/>
<proteinExistence type="inferred from homology"/>
<dbReference type="GO" id="GO:0005159">
    <property type="term" value="F:insulin-like growth factor receptor binding"/>
    <property type="evidence" value="ECO:0007669"/>
    <property type="project" value="TreeGrafter"/>
</dbReference>
<dbReference type="GO" id="GO:0048009">
    <property type="term" value="P:insulin-like growth factor receptor signaling pathway"/>
    <property type="evidence" value="ECO:0007669"/>
    <property type="project" value="TreeGrafter"/>
</dbReference>